<proteinExistence type="inferred from homology"/>
<evidence type="ECO:0000313" key="12">
    <source>
        <dbReference type="EMBL" id="VUZ54684.1"/>
    </source>
</evidence>
<name>A0A0R3SY31_HYMDI</name>
<dbReference type="FunFam" id="1.10.10.10:FF:000360">
    <property type="entry name" value="Transcription factor Dp-1, a"/>
    <property type="match status" value="1"/>
</dbReference>
<evidence type="ECO:0000313" key="13">
    <source>
        <dbReference type="Proteomes" id="UP000274504"/>
    </source>
</evidence>
<keyword evidence="14" id="KW-1185">Reference proteome</keyword>
<comment type="subcellular location">
    <subcellularLocation>
        <location evidence="1 7">Nucleus</location>
    </subcellularLocation>
</comment>
<dbReference type="CDD" id="cd14458">
    <property type="entry name" value="DP_DD"/>
    <property type="match status" value="1"/>
</dbReference>
<dbReference type="SMART" id="SM01372">
    <property type="entry name" value="E2F_TDP"/>
    <property type="match status" value="1"/>
</dbReference>
<dbReference type="EMBL" id="CABIJS010000666">
    <property type="protein sequence ID" value="VUZ54684.1"/>
    <property type="molecule type" value="Genomic_DNA"/>
</dbReference>
<dbReference type="SUPFAM" id="SSF46785">
    <property type="entry name" value="Winged helix' DNA-binding domain"/>
    <property type="match status" value="1"/>
</dbReference>
<keyword evidence="4 7" id="KW-0238">DNA-binding</keyword>
<dbReference type="InterPro" id="IPR038168">
    <property type="entry name" value="TF_DP_C_sf"/>
</dbReference>
<evidence type="ECO:0000259" key="9">
    <source>
        <dbReference type="SMART" id="SM01138"/>
    </source>
</evidence>
<dbReference type="SMART" id="SM01138">
    <property type="entry name" value="DP"/>
    <property type="match status" value="1"/>
</dbReference>
<dbReference type="GO" id="GO:0005667">
    <property type="term" value="C:transcription regulator complex"/>
    <property type="evidence" value="ECO:0007669"/>
    <property type="project" value="InterPro"/>
</dbReference>
<dbReference type="GO" id="GO:0000977">
    <property type="term" value="F:RNA polymerase II transcription regulatory region sequence-specific DNA binding"/>
    <property type="evidence" value="ECO:0007669"/>
    <property type="project" value="TreeGrafter"/>
</dbReference>
<evidence type="ECO:0000256" key="7">
    <source>
        <dbReference type="RuleBase" id="RU003796"/>
    </source>
</evidence>
<evidence type="ECO:0000256" key="3">
    <source>
        <dbReference type="ARBA" id="ARBA00023015"/>
    </source>
</evidence>
<organism evidence="15">
    <name type="scientific">Hymenolepis diminuta</name>
    <name type="common">Rat tapeworm</name>
    <dbReference type="NCBI Taxonomy" id="6216"/>
    <lineage>
        <taxon>Eukaryota</taxon>
        <taxon>Metazoa</taxon>
        <taxon>Spiralia</taxon>
        <taxon>Lophotrochozoa</taxon>
        <taxon>Platyhelminthes</taxon>
        <taxon>Cestoda</taxon>
        <taxon>Eucestoda</taxon>
        <taxon>Cyclophyllidea</taxon>
        <taxon>Hymenolepididae</taxon>
        <taxon>Hymenolepis</taxon>
    </lineage>
</organism>
<feature type="region of interest" description="Disordered" evidence="8">
    <location>
        <begin position="682"/>
        <end position="707"/>
    </location>
</feature>
<reference evidence="11 13" key="2">
    <citation type="submission" date="2018-11" db="EMBL/GenBank/DDBJ databases">
        <authorList>
            <consortium name="Pathogen Informatics"/>
        </authorList>
    </citation>
    <scope>NUCLEOTIDE SEQUENCE [LARGE SCALE GENOMIC DNA]</scope>
</reference>
<evidence type="ECO:0000259" key="10">
    <source>
        <dbReference type="SMART" id="SM01372"/>
    </source>
</evidence>
<dbReference type="GO" id="GO:0005634">
    <property type="term" value="C:nucleus"/>
    <property type="evidence" value="ECO:0007669"/>
    <property type="project" value="UniProtKB-SubCell"/>
</dbReference>
<evidence type="ECO:0000313" key="15">
    <source>
        <dbReference type="WBParaSite" id="HDID_0001067601-mRNA-1"/>
    </source>
</evidence>
<dbReference type="GO" id="GO:0051726">
    <property type="term" value="P:regulation of cell cycle"/>
    <property type="evidence" value="ECO:0007669"/>
    <property type="project" value="InterPro"/>
</dbReference>
<dbReference type="InterPro" id="IPR037241">
    <property type="entry name" value="E2F-DP_heterodim"/>
</dbReference>
<reference evidence="12 14" key="3">
    <citation type="submission" date="2019-07" db="EMBL/GenBank/DDBJ databases">
        <authorList>
            <person name="Jastrzebski P J."/>
            <person name="Paukszto L."/>
            <person name="Jastrzebski P J."/>
        </authorList>
    </citation>
    <scope>NUCLEOTIDE SEQUENCE [LARGE SCALE GENOMIC DNA]</scope>
    <source>
        <strain evidence="12 14">WMS-il1</strain>
    </source>
</reference>
<dbReference type="OrthoDB" id="47785at2759"/>
<dbReference type="Pfam" id="PF08781">
    <property type="entry name" value="DP"/>
    <property type="match status" value="2"/>
</dbReference>
<feature type="region of interest" description="Disordered" evidence="8">
    <location>
        <begin position="557"/>
        <end position="581"/>
    </location>
</feature>
<keyword evidence="3 7" id="KW-0805">Transcription regulation</keyword>
<evidence type="ECO:0000256" key="6">
    <source>
        <dbReference type="ARBA" id="ARBA00023242"/>
    </source>
</evidence>
<accession>A0A0R3SY31</accession>
<dbReference type="Proteomes" id="UP000274504">
    <property type="component" value="Unassembled WGS sequence"/>
</dbReference>
<dbReference type="Proteomes" id="UP000321570">
    <property type="component" value="Unassembled WGS sequence"/>
</dbReference>
<dbReference type="Gene3D" id="1.20.140.80">
    <property type="entry name" value="Transcription factor DP"/>
    <property type="match status" value="1"/>
</dbReference>
<sequence length="723" mass="79046">MDIKSDSFAGSGDYFDIPAAEQEVTVDSNDQPNTSSTVGASLVQNIPTVRNDTILQPVSQQVFRLPSTPQNRPRVIMLQRTNQGQIVGAQQTQSHQSGQEIRGIRYVTLPGAGGKQIKAAVIPKHMLQRGLRFVTGSGQQTITSGGTVVVNNQSGTSGTPRILTLRPATQIGGQAGPGVTFLSPAGGGQIRPRTIIVSNAGGQARVTQGFALNQQLSQQEEMENSYMHQGPDSYVQQGYLDLSATAAGAHPGHFGRQTSPSGHEGEGEEDHVNTGLKTNGLRRYARCVCNKVKEKGITSYGEVADELVHEYAAEHPMIPSEQLHYIQKNIRRRVYDALNVLMALNVLQKEKKEIRWMGLPVNMIEECRRLEDEREKRQNSLRNKTAEIQELILQLIAFKNLISRNRLTENIRREHQEHQAAAGNQKPSNNVDENVAALIPQRLDRISLPFLVVSTNKKAAIDCNISKDKLEYFFNFDQPFEVRDEVDTLKRMGLTLRLGSPQCTQEEYNQCLELIPPSLRFYVEAIYERRQAIVPDFDALHQQRRLFVEARLAEVSGTGGGGDPNSNSHGAGSGGRFGDDEFFGGESEGQSASEQIHLTRGGGTDITPGDTQHYARAAASRGFVVPGGPGGLLRHSANSIHRQAVKMTVESALAESAAAENASAAAAISAAGDGRLFEVGEDESDVDMVEEEEEEEMDNESINDDVDMVEVEGHVKARHPSDS</sequence>
<dbReference type="PANTHER" id="PTHR12548">
    <property type="entry name" value="TRANSCRIPTION FACTOR DP"/>
    <property type="match status" value="1"/>
</dbReference>
<dbReference type="WBParaSite" id="HDID_0001067601-mRNA-1">
    <property type="protein sequence ID" value="HDID_0001067601-mRNA-1"/>
    <property type="gene ID" value="HDID_0001067601"/>
</dbReference>
<evidence type="ECO:0000313" key="14">
    <source>
        <dbReference type="Proteomes" id="UP000321570"/>
    </source>
</evidence>
<dbReference type="InterPro" id="IPR036388">
    <property type="entry name" value="WH-like_DNA-bd_sf"/>
</dbReference>
<evidence type="ECO:0000256" key="2">
    <source>
        <dbReference type="ARBA" id="ARBA00010940"/>
    </source>
</evidence>
<feature type="region of interest" description="Disordered" evidence="8">
    <location>
        <begin position="246"/>
        <end position="274"/>
    </location>
</feature>
<evidence type="ECO:0000256" key="8">
    <source>
        <dbReference type="SAM" id="MobiDB-lite"/>
    </source>
</evidence>
<feature type="domain" description="Transcription factor DP C-terminal" evidence="9">
    <location>
        <begin position="365"/>
        <end position="532"/>
    </location>
</feature>
<dbReference type="EMBL" id="UYSG01011837">
    <property type="protein sequence ID" value="VDL63784.1"/>
    <property type="molecule type" value="Genomic_DNA"/>
</dbReference>
<dbReference type="Pfam" id="PF02319">
    <property type="entry name" value="WHD_E2F_TDP"/>
    <property type="match status" value="1"/>
</dbReference>
<dbReference type="InterPro" id="IPR014889">
    <property type="entry name" value="Transc_factor_DP_C"/>
</dbReference>
<dbReference type="AlphaFoldDB" id="A0A0R3SY31"/>
<dbReference type="STRING" id="6216.A0A0R3SY31"/>
<evidence type="ECO:0000313" key="11">
    <source>
        <dbReference type="EMBL" id="VDL63784.1"/>
    </source>
</evidence>
<dbReference type="SUPFAM" id="SSF144074">
    <property type="entry name" value="E2F-DP heterodimerization region"/>
    <property type="match status" value="1"/>
</dbReference>
<dbReference type="GO" id="GO:0000981">
    <property type="term" value="F:DNA-binding transcription factor activity, RNA polymerase II-specific"/>
    <property type="evidence" value="ECO:0007669"/>
    <property type="project" value="TreeGrafter"/>
</dbReference>
<feature type="domain" description="E2F/DP family winged-helix DNA-binding" evidence="10">
    <location>
        <begin position="276"/>
        <end position="358"/>
    </location>
</feature>
<keyword evidence="6 7" id="KW-0539">Nucleus</keyword>
<evidence type="ECO:0000256" key="5">
    <source>
        <dbReference type="ARBA" id="ARBA00023163"/>
    </source>
</evidence>
<dbReference type="InterPro" id="IPR003316">
    <property type="entry name" value="E2F_WHTH_DNA-bd_dom"/>
</dbReference>
<keyword evidence="5 7" id="KW-0804">Transcription</keyword>
<evidence type="ECO:0000256" key="1">
    <source>
        <dbReference type="ARBA" id="ARBA00004123"/>
    </source>
</evidence>
<dbReference type="InterPro" id="IPR036390">
    <property type="entry name" value="WH_DNA-bd_sf"/>
</dbReference>
<comment type="similarity">
    <text evidence="2 7">Belongs to the E2F/DP family.</text>
</comment>
<evidence type="ECO:0000256" key="4">
    <source>
        <dbReference type="ARBA" id="ARBA00023125"/>
    </source>
</evidence>
<dbReference type="Gene3D" id="1.10.10.10">
    <property type="entry name" value="Winged helix-like DNA-binding domain superfamily/Winged helix DNA-binding domain"/>
    <property type="match status" value="1"/>
</dbReference>
<reference evidence="15" key="1">
    <citation type="submission" date="2017-02" db="UniProtKB">
        <authorList>
            <consortium name="WormBaseParasite"/>
        </authorList>
    </citation>
    <scope>IDENTIFICATION</scope>
</reference>
<protein>
    <submittedName>
        <fullName evidence="15">Transcription factor Dp-1</fullName>
    </submittedName>
</protein>
<gene>
    <name evidence="11" type="ORF">HDID_LOCUS10674</name>
    <name evidence="12" type="ORF">WMSIL1_LOCUS12887</name>
</gene>
<dbReference type="InterPro" id="IPR015648">
    <property type="entry name" value="Transcrpt_fac_DP"/>
</dbReference>
<dbReference type="PANTHER" id="PTHR12548:SF9">
    <property type="entry name" value="TRANSCRIPTION FACTOR DP"/>
    <property type="match status" value="1"/>
</dbReference>